<dbReference type="EMBL" id="BMAW01129335">
    <property type="protein sequence ID" value="GFU30047.1"/>
    <property type="molecule type" value="Genomic_DNA"/>
</dbReference>
<feature type="non-terminal residue" evidence="1">
    <location>
        <position position="1"/>
    </location>
</feature>
<feature type="non-terminal residue" evidence="1">
    <location>
        <position position="59"/>
    </location>
</feature>
<gene>
    <name evidence="1" type="ORF">NPIL_633741</name>
</gene>
<proteinExistence type="predicted"/>
<dbReference type="Proteomes" id="UP000887013">
    <property type="component" value="Unassembled WGS sequence"/>
</dbReference>
<organism evidence="1 2">
    <name type="scientific">Nephila pilipes</name>
    <name type="common">Giant wood spider</name>
    <name type="synonym">Nephila maculata</name>
    <dbReference type="NCBI Taxonomy" id="299642"/>
    <lineage>
        <taxon>Eukaryota</taxon>
        <taxon>Metazoa</taxon>
        <taxon>Ecdysozoa</taxon>
        <taxon>Arthropoda</taxon>
        <taxon>Chelicerata</taxon>
        <taxon>Arachnida</taxon>
        <taxon>Araneae</taxon>
        <taxon>Araneomorphae</taxon>
        <taxon>Entelegynae</taxon>
        <taxon>Araneoidea</taxon>
        <taxon>Nephilidae</taxon>
        <taxon>Nephila</taxon>
    </lineage>
</organism>
<protein>
    <submittedName>
        <fullName evidence="1">Uncharacterized protein</fullName>
    </submittedName>
</protein>
<comment type="caution">
    <text evidence="1">The sequence shown here is derived from an EMBL/GenBank/DDBJ whole genome shotgun (WGS) entry which is preliminary data.</text>
</comment>
<dbReference type="AlphaFoldDB" id="A0A8X6QML6"/>
<sequence length="59" mass="6726">CEELSELSDIHDKPDDENFFPVVSFGLDIDVDIEESYYQNAFVALDSSQRKKRVSGRAT</sequence>
<evidence type="ECO:0000313" key="1">
    <source>
        <dbReference type="EMBL" id="GFU30047.1"/>
    </source>
</evidence>
<keyword evidence="2" id="KW-1185">Reference proteome</keyword>
<name>A0A8X6QML6_NEPPI</name>
<evidence type="ECO:0000313" key="2">
    <source>
        <dbReference type="Proteomes" id="UP000887013"/>
    </source>
</evidence>
<accession>A0A8X6QML6</accession>
<reference evidence="1" key="1">
    <citation type="submission" date="2020-08" db="EMBL/GenBank/DDBJ databases">
        <title>Multicomponent nature underlies the extraordinary mechanical properties of spider dragline silk.</title>
        <authorList>
            <person name="Kono N."/>
            <person name="Nakamura H."/>
            <person name="Mori M."/>
            <person name="Yoshida Y."/>
            <person name="Ohtoshi R."/>
            <person name="Malay A.D."/>
            <person name="Moran D.A.P."/>
            <person name="Tomita M."/>
            <person name="Numata K."/>
            <person name="Arakawa K."/>
        </authorList>
    </citation>
    <scope>NUCLEOTIDE SEQUENCE</scope>
</reference>